<comment type="caution">
    <text evidence="3">The sequence shown here is derived from an EMBL/GenBank/DDBJ whole genome shotgun (WGS) entry which is preliminary data.</text>
</comment>
<name>A0A401J4G3_SPHXE</name>
<gene>
    <name evidence="3" type="ORF">MBESOW_P2804</name>
</gene>
<feature type="region of interest" description="Disordered" evidence="1">
    <location>
        <begin position="77"/>
        <end position="144"/>
    </location>
</feature>
<evidence type="ECO:0000313" key="4">
    <source>
        <dbReference type="Proteomes" id="UP000290975"/>
    </source>
</evidence>
<feature type="chain" id="PRO_5019483406" evidence="2">
    <location>
        <begin position="24"/>
        <end position="176"/>
    </location>
</feature>
<evidence type="ECO:0000313" key="3">
    <source>
        <dbReference type="EMBL" id="GBH31547.1"/>
    </source>
</evidence>
<dbReference type="Proteomes" id="UP000290975">
    <property type="component" value="Unassembled WGS sequence"/>
</dbReference>
<feature type="signal peptide" evidence="2">
    <location>
        <begin position="1"/>
        <end position="23"/>
    </location>
</feature>
<evidence type="ECO:0000256" key="2">
    <source>
        <dbReference type="SAM" id="SignalP"/>
    </source>
</evidence>
<accession>A0A401J4G3</accession>
<dbReference type="EMBL" id="BBQY01000019">
    <property type="protein sequence ID" value="GBH31547.1"/>
    <property type="molecule type" value="Genomic_DNA"/>
</dbReference>
<feature type="compositionally biased region" description="Polar residues" evidence="1">
    <location>
        <begin position="77"/>
        <end position="90"/>
    </location>
</feature>
<reference evidence="3 4" key="1">
    <citation type="submission" date="2014-12" db="EMBL/GenBank/DDBJ databases">
        <title>Whole genome sequencing of Sphingobium xenophagum OW59.</title>
        <authorList>
            <person name="Ohta Y."/>
            <person name="Nishi S."/>
            <person name="Hatada Y."/>
        </authorList>
    </citation>
    <scope>NUCLEOTIDE SEQUENCE [LARGE SCALE GENOMIC DNA]</scope>
    <source>
        <strain evidence="3 4">OW59</strain>
    </source>
</reference>
<proteinExistence type="predicted"/>
<feature type="compositionally biased region" description="Low complexity" evidence="1">
    <location>
        <begin position="91"/>
        <end position="141"/>
    </location>
</feature>
<sequence>MKTSPLISGVLVLALLSPTAALANNVGENVGWQFQTTADKVNKAYLEDLRQKKQNGYYAAPVYNTYIDRQYNCSVTSTATGNQSSTSAIANSPSTTGHSSSSTGNDNTTTLASASGAGSNTANQSNSGTVGSSTSGDISTSVRGDNFQTLNTEQTNSGNQTASVTGSTACQYSALN</sequence>
<evidence type="ECO:0000256" key="1">
    <source>
        <dbReference type="SAM" id="MobiDB-lite"/>
    </source>
</evidence>
<organism evidence="3 4">
    <name type="scientific">Sphingobium xenophagum</name>
    <dbReference type="NCBI Taxonomy" id="121428"/>
    <lineage>
        <taxon>Bacteria</taxon>
        <taxon>Pseudomonadati</taxon>
        <taxon>Pseudomonadota</taxon>
        <taxon>Alphaproteobacteria</taxon>
        <taxon>Sphingomonadales</taxon>
        <taxon>Sphingomonadaceae</taxon>
        <taxon>Sphingobium</taxon>
    </lineage>
</organism>
<keyword evidence="2" id="KW-0732">Signal</keyword>
<protein>
    <submittedName>
        <fullName evidence="3">Uncharacterized protein</fullName>
    </submittedName>
</protein>
<keyword evidence="4" id="KW-1185">Reference proteome</keyword>
<dbReference type="AlphaFoldDB" id="A0A401J4G3"/>
<dbReference type="RefSeq" id="WP_130753332.1">
    <property type="nucleotide sequence ID" value="NZ_BBQY01000019.1"/>
</dbReference>